<dbReference type="InterPro" id="IPR000795">
    <property type="entry name" value="T_Tr_GTP-bd_dom"/>
</dbReference>
<evidence type="ECO:0000259" key="12">
    <source>
        <dbReference type="PROSITE" id="PS51722"/>
    </source>
</evidence>
<dbReference type="FunFam" id="3.30.70.870:FF:000002">
    <property type="entry name" value="Translation elongation factor 2"/>
    <property type="match status" value="1"/>
</dbReference>
<dbReference type="OMA" id="FARCDIQ"/>
<dbReference type="AlphaFoldDB" id="A0A194S841"/>
<comment type="subcellular location">
    <subcellularLocation>
        <location evidence="1">Cytoplasm</location>
    </subcellularLocation>
</comment>
<dbReference type="Pfam" id="PF14492">
    <property type="entry name" value="EFG_III"/>
    <property type="match status" value="1"/>
</dbReference>
<gene>
    <name evidence="13" type="ORF">RHOBADRAFT_51882</name>
</gene>
<dbReference type="SMART" id="SM00838">
    <property type="entry name" value="EFG_C"/>
    <property type="match status" value="1"/>
</dbReference>
<dbReference type="SUPFAM" id="SSF54211">
    <property type="entry name" value="Ribosomal protein S5 domain 2-like"/>
    <property type="match status" value="1"/>
</dbReference>
<feature type="compositionally biased region" description="Low complexity" evidence="11">
    <location>
        <begin position="232"/>
        <end position="242"/>
    </location>
</feature>
<dbReference type="GO" id="GO:0003924">
    <property type="term" value="F:GTPase activity"/>
    <property type="evidence" value="ECO:0007669"/>
    <property type="project" value="InterPro"/>
</dbReference>
<dbReference type="InterPro" id="IPR009000">
    <property type="entry name" value="Transl_B-barrel_sf"/>
</dbReference>
<feature type="region of interest" description="Disordered" evidence="11">
    <location>
        <begin position="870"/>
        <end position="896"/>
    </location>
</feature>
<feature type="coiled-coil region" evidence="10">
    <location>
        <begin position="470"/>
        <end position="516"/>
    </location>
</feature>
<dbReference type="InterPro" id="IPR000640">
    <property type="entry name" value="EFG_V-like"/>
</dbReference>
<dbReference type="Pfam" id="PF00679">
    <property type="entry name" value="EFG_C"/>
    <property type="match status" value="1"/>
</dbReference>
<dbReference type="NCBIfam" id="TIGR00231">
    <property type="entry name" value="small_GTP"/>
    <property type="match status" value="1"/>
</dbReference>
<dbReference type="Gene3D" id="3.30.230.10">
    <property type="match status" value="1"/>
</dbReference>
<evidence type="ECO:0000256" key="3">
    <source>
        <dbReference type="ARBA" id="ARBA00022517"/>
    </source>
</evidence>
<dbReference type="GO" id="GO:0005525">
    <property type="term" value="F:GTP binding"/>
    <property type="evidence" value="ECO:0007669"/>
    <property type="project" value="UniProtKB-KW"/>
</dbReference>
<dbReference type="SUPFAM" id="SSF52540">
    <property type="entry name" value="P-loop containing nucleoside triphosphate hydrolases"/>
    <property type="match status" value="1"/>
</dbReference>
<evidence type="ECO:0000256" key="5">
    <source>
        <dbReference type="ARBA" id="ARBA00022801"/>
    </source>
</evidence>
<dbReference type="PROSITE" id="PS51722">
    <property type="entry name" value="G_TR_2"/>
    <property type="match status" value="1"/>
</dbReference>
<dbReference type="CDD" id="cd16268">
    <property type="entry name" value="EF2_II"/>
    <property type="match status" value="1"/>
</dbReference>
<evidence type="ECO:0000256" key="11">
    <source>
        <dbReference type="SAM" id="MobiDB-lite"/>
    </source>
</evidence>
<dbReference type="Gene3D" id="3.30.70.240">
    <property type="match status" value="1"/>
</dbReference>
<dbReference type="Gene3D" id="3.90.1430.10">
    <property type="entry name" value="Yeast translation eEF2 (G' domain)"/>
    <property type="match status" value="1"/>
</dbReference>
<dbReference type="STRING" id="578459.A0A194S841"/>
<dbReference type="RefSeq" id="XP_018272947.1">
    <property type="nucleotide sequence ID" value="XM_018416065.1"/>
</dbReference>
<keyword evidence="5" id="KW-0378">Hydrolase</keyword>
<dbReference type="FunFam" id="3.40.50.300:FF:000746">
    <property type="entry name" value="Ribosome assembly protein 1"/>
    <property type="match status" value="1"/>
</dbReference>
<evidence type="ECO:0000313" key="14">
    <source>
        <dbReference type="Proteomes" id="UP000053890"/>
    </source>
</evidence>
<evidence type="ECO:0000256" key="4">
    <source>
        <dbReference type="ARBA" id="ARBA00022741"/>
    </source>
</evidence>
<dbReference type="InterPro" id="IPR056752">
    <property type="entry name" value="EFL1"/>
</dbReference>
<dbReference type="SUPFAM" id="SSF54980">
    <property type="entry name" value="EF-G C-terminal domain-like"/>
    <property type="match status" value="2"/>
</dbReference>
<reference evidence="13 14" key="1">
    <citation type="journal article" date="2015" name="Front. Microbiol.">
        <title>Genome sequence of the plant growth promoting endophytic yeast Rhodotorula graminis WP1.</title>
        <authorList>
            <person name="Firrincieli A."/>
            <person name="Otillar R."/>
            <person name="Salamov A."/>
            <person name="Schmutz J."/>
            <person name="Khan Z."/>
            <person name="Redman R.S."/>
            <person name="Fleck N.D."/>
            <person name="Lindquist E."/>
            <person name="Grigoriev I.V."/>
            <person name="Doty S.L."/>
        </authorList>
    </citation>
    <scope>NUCLEOTIDE SEQUENCE [LARGE SCALE GENOMIC DNA]</scope>
    <source>
        <strain evidence="13 14">WP1</strain>
    </source>
</reference>
<dbReference type="GO" id="GO:0005829">
    <property type="term" value="C:cytosol"/>
    <property type="evidence" value="ECO:0007669"/>
    <property type="project" value="TreeGrafter"/>
</dbReference>
<dbReference type="PRINTS" id="PR00315">
    <property type="entry name" value="ELONGATNFCT"/>
</dbReference>
<feature type="compositionally biased region" description="Basic and acidic residues" evidence="11">
    <location>
        <begin position="216"/>
        <end position="231"/>
    </location>
</feature>
<dbReference type="CDD" id="cd16261">
    <property type="entry name" value="EF2_snRNP_III"/>
    <property type="match status" value="1"/>
</dbReference>
<dbReference type="SUPFAM" id="SSF50447">
    <property type="entry name" value="Translation proteins"/>
    <property type="match status" value="1"/>
</dbReference>
<evidence type="ECO:0000256" key="7">
    <source>
        <dbReference type="ARBA" id="ARBA00048548"/>
    </source>
</evidence>
<dbReference type="Gene3D" id="3.40.50.300">
    <property type="entry name" value="P-loop containing nucleotide triphosphate hydrolases"/>
    <property type="match status" value="1"/>
</dbReference>
<dbReference type="InterPro" id="IPR005225">
    <property type="entry name" value="Small_GTP-bd"/>
</dbReference>
<organism evidence="13 14">
    <name type="scientific">Rhodotorula graminis (strain WP1)</name>
    <dbReference type="NCBI Taxonomy" id="578459"/>
    <lineage>
        <taxon>Eukaryota</taxon>
        <taxon>Fungi</taxon>
        <taxon>Dikarya</taxon>
        <taxon>Basidiomycota</taxon>
        <taxon>Pucciniomycotina</taxon>
        <taxon>Microbotryomycetes</taxon>
        <taxon>Sporidiobolales</taxon>
        <taxon>Sporidiobolaceae</taxon>
        <taxon>Rhodotorula</taxon>
    </lineage>
</organism>
<name>A0A194S841_RHOGW</name>
<dbReference type="PANTHER" id="PTHR42908:SF3">
    <property type="entry name" value="ELONGATION FACTOR-LIKE GTPASE 1"/>
    <property type="match status" value="1"/>
</dbReference>
<feature type="compositionally biased region" description="Low complexity" evidence="11">
    <location>
        <begin position="882"/>
        <end position="895"/>
    </location>
</feature>
<dbReference type="Pfam" id="PF25118">
    <property type="entry name" value="EFL1"/>
    <property type="match status" value="1"/>
</dbReference>
<keyword evidence="2" id="KW-0963">Cytoplasm</keyword>
<accession>A0A194S841</accession>
<dbReference type="CDD" id="cd01885">
    <property type="entry name" value="EF2"/>
    <property type="match status" value="1"/>
</dbReference>
<dbReference type="Gene3D" id="2.40.30.10">
    <property type="entry name" value="Translation factors"/>
    <property type="match status" value="1"/>
</dbReference>
<dbReference type="PANTHER" id="PTHR42908">
    <property type="entry name" value="TRANSLATION ELONGATION FACTOR-RELATED"/>
    <property type="match status" value="1"/>
</dbReference>
<dbReference type="OrthoDB" id="364892at2759"/>
<protein>
    <recommendedName>
        <fullName evidence="8">Ribosome assembly protein 1</fullName>
    </recommendedName>
    <alternativeName>
        <fullName evidence="9">Elongation factor-like 1</fullName>
    </alternativeName>
</protein>
<dbReference type="GO" id="GO:0043022">
    <property type="term" value="F:ribosome binding"/>
    <property type="evidence" value="ECO:0007669"/>
    <property type="project" value="TreeGrafter"/>
</dbReference>
<feature type="domain" description="Tr-type G" evidence="12">
    <location>
        <begin position="30"/>
        <end position="293"/>
    </location>
</feature>
<dbReference type="InterPro" id="IPR035647">
    <property type="entry name" value="EFG_III/V"/>
</dbReference>
<feature type="region of interest" description="Disordered" evidence="11">
    <location>
        <begin position="781"/>
        <end position="804"/>
    </location>
</feature>
<dbReference type="GO" id="GO:1990904">
    <property type="term" value="C:ribonucleoprotein complex"/>
    <property type="evidence" value="ECO:0007669"/>
    <property type="project" value="TreeGrafter"/>
</dbReference>
<proteinExistence type="predicted"/>
<keyword evidence="10" id="KW-0175">Coiled coil</keyword>
<dbReference type="CDD" id="cd01681">
    <property type="entry name" value="aeEF2_snRNP_like_IV"/>
    <property type="match status" value="1"/>
</dbReference>
<dbReference type="Proteomes" id="UP000053890">
    <property type="component" value="Unassembled WGS sequence"/>
</dbReference>
<dbReference type="InterPro" id="IPR014721">
    <property type="entry name" value="Ribsml_uS5_D2-typ_fold_subgr"/>
</dbReference>
<evidence type="ECO:0000313" key="13">
    <source>
        <dbReference type="EMBL" id="KPV76898.1"/>
    </source>
</evidence>
<comment type="catalytic activity">
    <reaction evidence="7">
        <text>GTP + H2O = GDP + phosphate + H(+)</text>
        <dbReference type="Rhea" id="RHEA:19669"/>
        <dbReference type="ChEBI" id="CHEBI:15377"/>
        <dbReference type="ChEBI" id="CHEBI:15378"/>
        <dbReference type="ChEBI" id="CHEBI:37565"/>
        <dbReference type="ChEBI" id="CHEBI:43474"/>
        <dbReference type="ChEBI" id="CHEBI:58189"/>
    </reaction>
</comment>
<dbReference type="Gene3D" id="3.30.70.870">
    <property type="entry name" value="Elongation Factor G (Translational Gtpase), domain 3"/>
    <property type="match status" value="1"/>
</dbReference>
<evidence type="ECO:0000256" key="10">
    <source>
        <dbReference type="SAM" id="Coils"/>
    </source>
</evidence>
<keyword evidence="3" id="KW-0690">Ribosome biogenesis</keyword>
<keyword evidence="14" id="KW-1185">Reference proteome</keyword>
<keyword evidence="4" id="KW-0547">Nucleotide-binding</keyword>
<dbReference type="Pfam" id="PF00009">
    <property type="entry name" value="GTP_EFTU"/>
    <property type="match status" value="1"/>
</dbReference>
<dbReference type="FunFam" id="3.90.1430.10:FF:000002">
    <property type="entry name" value="Elongation factor like GTPase 1"/>
    <property type="match status" value="1"/>
</dbReference>
<dbReference type="InterPro" id="IPR020568">
    <property type="entry name" value="Ribosomal_Su5_D2-typ_SF"/>
</dbReference>
<evidence type="ECO:0000256" key="6">
    <source>
        <dbReference type="ARBA" id="ARBA00023134"/>
    </source>
</evidence>
<evidence type="ECO:0000256" key="9">
    <source>
        <dbReference type="ARBA" id="ARBA00081809"/>
    </source>
</evidence>
<dbReference type="GeneID" id="28976513"/>
<dbReference type="EMBL" id="KQ474075">
    <property type="protein sequence ID" value="KPV76898.1"/>
    <property type="molecule type" value="Genomic_DNA"/>
</dbReference>
<dbReference type="InterPro" id="IPR041095">
    <property type="entry name" value="EFG_II"/>
</dbReference>
<keyword evidence="6" id="KW-0342">GTP-binding</keyword>
<dbReference type="GO" id="GO:0042256">
    <property type="term" value="P:cytosolic ribosome assembly"/>
    <property type="evidence" value="ECO:0007669"/>
    <property type="project" value="TreeGrafter"/>
</dbReference>
<sequence>MQATACRPSPSPPPLPLPLLPAMAAAIPQERTRTICIVAHVDHGKSSFADSLLAANGIISSRLAGTIRYLDSREDEQERGITMESSAVSLRWRLPKKAVEGDSDKAPTEDYKINLIDTPGHVDFSSEVSTASRLCDGAFVLVDAVEGVCTQTVTVLRTVYLSHLRPILVINKLDRLVTEIKLSPIEAYHHLNRIIEDVNAVVGSFYSSERMEEDLRRRERAEAAQDAHDAAGTDGAAAAGSDEPYEERDDSALYFDPAQGNVVFSSASDGWAFRIARFAELYAAKLGLSEKALGRCLWGEWYLDPKSKRVLSRKKMEQSGKKLKPLFVQFVLDNIWAVYDSVSLNPNPVKVDKIIASLGVKVRPQDLRAKDTRNLLLSIFSQWLPLAPSAFSAIIDKVPPPAAAQAFRVPRMLHPELGHLDEAIAPASKLESDLFSGADDPEAFRVAYVSKMFAVKADDLPENQRRQLTADDMRARAKLLKDAKERKQQLVDEGKLDEADQVMRDYEAQIAAATAAAGGPSADDAHRDVLIGFARLYSGTVSLGQTLYAVLPKYNADLAPSHPHNAKHLAPVKVEQLYMMMGRELLAVKEVQAGNLFAVGGLEGTVLRNATLCGMGRDEEVKEGAARDEDRDCLVNLAGVTNTAPPIVRVALEPQDPSEMSKLVEGLRLLNQADPCVETLVQPTGEHVILTAGELHLERCLKDLRDRFARIEITVSPPIVPFRETAVHGVDMAPPKTAGQARGTVLGAVQSGLVTFSLRAAPLPSSITNFLSANAATLKRLQRDRRSGKSDDDDVAAGDAAQPEGGAVVPVEEFWIKLEELLKEAGREWAGLADQVWAFGPRRVGPNLLVDKTAGSPRSLRRRLERQAAIPSALQTPGGGPSALTPPKTPLAAPSDPTLAREFASTEFSAGEIDLSTLKQSLTEVDMSSSAMERLPDVRELDENFETAFQLAMNRGPLCAEPVVGMAYFLEAVELNPGEQDIASVRQRWSNARGQLISAGQDAFRNGLLDWSPRLQLATYSCDIRATGEVLGKVYGVVTKRKGRIVSEEMKEGTAFFTVSALLPVVESFGFADEIRTRTSGAASPQLVFHGYETLDQDPYWVPTTEEELEDLGEKADKENVAKKYMDAVRRRKGMAVDRKVILHAEKQKTMKSA</sequence>
<dbReference type="FunFam" id="3.30.70.240:FF:000006">
    <property type="entry name" value="Elongation factor like GTPase 1"/>
    <property type="match status" value="1"/>
</dbReference>
<dbReference type="CDD" id="cd04096">
    <property type="entry name" value="eEF2_snRNP_like_C"/>
    <property type="match status" value="1"/>
</dbReference>
<dbReference type="InterPro" id="IPR027417">
    <property type="entry name" value="P-loop_NTPase"/>
</dbReference>
<evidence type="ECO:0000256" key="2">
    <source>
        <dbReference type="ARBA" id="ARBA00022490"/>
    </source>
</evidence>
<evidence type="ECO:0000256" key="1">
    <source>
        <dbReference type="ARBA" id="ARBA00004496"/>
    </source>
</evidence>
<evidence type="ECO:0000256" key="8">
    <source>
        <dbReference type="ARBA" id="ARBA00068031"/>
    </source>
</evidence>
<feature type="region of interest" description="Disordered" evidence="11">
    <location>
        <begin position="216"/>
        <end position="243"/>
    </location>
</feature>